<dbReference type="EMBL" id="QSRJ01000001">
    <property type="protein sequence ID" value="RGL12194.1"/>
    <property type="molecule type" value="Genomic_DNA"/>
</dbReference>
<evidence type="ECO:0000313" key="2">
    <source>
        <dbReference type="Proteomes" id="UP000260943"/>
    </source>
</evidence>
<comment type="caution">
    <text evidence="1">The sequence shown here is derived from an EMBL/GenBank/DDBJ whole genome shotgun (WGS) entry which is preliminary data.</text>
</comment>
<organism evidence="1 2">
    <name type="scientific">Collinsella tanakaei</name>
    <dbReference type="NCBI Taxonomy" id="626935"/>
    <lineage>
        <taxon>Bacteria</taxon>
        <taxon>Bacillati</taxon>
        <taxon>Actinomycetota</taxon>
        <taxon>Coriobacteriia</taxon>
        <taxon>Coriobacteriales</taxon>
        <taxon>Coriobacteriaceae</taxon>
        <taxon>Collinsella</taxon>
    </lineage>
</organism>
<dbReference type="AlphaFoldDB" id="A0A3E4QZE6"/>
<dbReference type="Proteomes" id="UP000260943">
    <property type="component" value="Unassembled WGS sequence"/>
</dbReference>
<reference evidence="1 2" key="1">
    <citation type="submission" date="2018-08" db="EMBL/GenBank/DDBJ databases">
        <title>A genome reference for cultivated species of the human gut microbiota.</title>
        <authorList>
            <person name="Zou Y."/>
            <person name="Xue W."/>
            <person name="Luo G."/>
        </authorList>
    </citation>
    <scope>NUCLEOTIDE SEQUENCE [LARGE SCALE GENOMIC DNA]</scope>
    <source>
        <strain evidence="1 2">TF08-14</strain>
    </source>
</reference>
<evidence type="ECO:0000313" key="1">
    <source>
        <dbReference type="EMBL" id="RGL12194.1"/>
    </source>
</evidence>
<gene>
    <name evidence="1" type="ORF">DXC81_00570</name>
</gene>
<proteinExistence type="predicted"/>
<name>A0A3E4QZE6_9ACTN</name>
<protein>
    <submittedName>
        <fullName evidence="1">Uncharacterized protein</fullName>
    </submittedName>
</protein>
<accession>A0A3E4QZE6</accession>
<sequence length="62" mass="6627">MPTPPPDVMDDPIALLDWLEKNADGITEQDSEGTAFLHAVAIGKLRPQLEATLGISALETVL</sequence>